<reference evidence="3" key="1">
    <citation type="submission" date="2013-04" db="EMBL/GenBank/DDBJ databases">
        <title>The Genome Sequence of Fonticula alba ATCC 38817.</title>
        <authorList>
            <consortium name="The Broad Institute Genomics Platform"/>
            <person name="Russ C."/>
            <person name="Cuomo C."/>
            <person name="Burger G."/>
            <person name="Gray M.W."/>
            <person name="Holland P.W.H."/>
            <person name="King N."/>
            <person name="Lang F.B.F."/>
            <person name="Roger A.J."/>
            <person name="Ruiz-Trillo I."/>
            <person name="Brown M."/>
            <person name="Walker B."/>
            <person name="Young S."/>
            <person name="Zeng Q."/>
            <person name="Gargeya S."/>
            <person name="Fitzgerald M."/>
            <person name="Haas B."/>
            <person name="Abouelleil A."/>
            <person name="Allen A.W."/>
            <person name="Alvarado L."/>
            <person name="Arachchi H.M."/>
            <person name="Berlin A.M."/>
            <person name="Chapman S.B."/>
            <person name="Gainer-Dewar J."/>
            <person name="Goldberg J."/>
            <person name="Griggs A."/>
            <person name="Gujja S."/>
            <person name="Hansen M."/>
            <person name="Howarth C."/>
            <person name="Imamovic A."/>
            <person name="Ireland A."/>
            <person name="Larimer J."/>
            <person name="McCowan C."/>
            <person name="Murphy C."/>
            <person name="Pearson M."/>
            <person name="Poon T.W."/>
            <person name="Priest M."/>
            <person name="Roberts A."/>
            <person name="Saif S."/>
            <person name="Shea T."/>
            <person name="Sisk P."/>
            <person name="Sykes S."/>
            <person name="Wortman J."/>
            <person name="Nusbaum C."/>
            <person name="Birren B."/>
        </authorList>
    </citation>
    <scope>NUCLEOTIDE SEQUENCE [LARGE SCALE GENOMIC DNA]</scope>
    <source>
        <strain evidence="3">ATCC 38817</strain>
    </source>
</reference>
<dbReference type="GeneID" id="20525225"/>
<sequence length="872" mass="90118">MERTATIFVVARGGAGPREQRERALSFVRLFLAQRAIDGRRSECAGVVSADGVPPRLIDDFPDLQDAGAGADPTQQAPCVLVPLQPSARPGLERVHRYGQALPAGPPDMADGLSPFRPVDWLAALAFARELFFAYRLSNRRVTFHFKRIVLVMPFYGCIPGDGILSGECEDPSLAPEAEPAIRHIFQRLDEDNIVLEVLDIGSGVPHIISPISTTLKLALPTVTTLLPPAPSPRPVFKGPLIIGSPACAASSRNAFHTEDHHPAGLELEVAVFARVGTPRTLTYKLAFLLPPAAGAAAGPGPNGSDAGQYRLLPLVLDRVPVRAAERTLGGLATGDPADQDPAIVPAEHLARTYRYGKQRIAVTRADELIAAAGAGCPAEAERSLQLICFFEARSLPPAFALHAGPTYWMVAVGAPAEATTPGGPGAGACPRGTAPANALALAHLVGHMRLTGRIALLRYVRVSGAAPQLMLARTQPGTDRPVLLLTRLPFAGEVLHSAVPGSGRLRRAVQAANPAADAAMDALIDQHLAAEAGAIPLKTELDPGAVPRAADVPGSAGRELPLFRSPNYALQRHLALCLLVPEATAWLPPLSTVLGPILPEPGSGPKADPLAGVFALRKRPALGEAGLEDGPVAAGAKRPAALSTGFRSQDTEARVRSIMSSRPELAVLDKFLLATGPVALLAALPRHGFQPAPGAGAGASASGGSMAGVAGAGGAVPLLQAACAELVEWLGAGADRGGRAAELPGEADAWLALRALSLRERSHDIYDSALAAAQARGSLAALRAPGPLGPVAHDPDDGQDLMEFAPEIQAPGTGLAALPATLQAGFHSFPSQPLPSQASLSSLDGGGVGSAAFGHSAMADDPEGDLFADLD</sequence>
<dbReference type="Proteomes" id="UP000030693">
    <property type="component" value="Unassembled WGS sequence"/>
</dbReference>
<evidence type="ECO:0000256" key="1">
    <source>
        <dbReference type="ARBA" id="ARBA00023125"/>
    </source>
</evidence>
<dbReference type="InterPro" id="IPR006164">
    <property type="entry name" value="DNA_bd_Ku70/Ku80"/>
</dbReference>
<dbReference type="AlphaFoldDB" id="A0A058ZEV4"/>
<proteinExistence type="predicted"/>
<keyword evidence="1" id="KW-0238">DNA-binding</keyword>
<feature type="domain" description="Ku" evidence="2">
    <location>
        <begin position="343"/>
        <end position="496"/>
    </location>
</feature>
<organism evidence="3">
    <name type="scientific">Fonticula alba</name>
    <name type="common">Slime mold</name>
    <dbReference type="NCBI Taxonomy" id="691883"/>
    <lineage>
        <taxon>Eukaryota</taxon>
        <taxon>Rotosphaerida</taxon>
        <taxon>Fonticulaceae</taxon>
        <taxon>Fonticula</taxon>
    </lineage>
</organism>
<dbReference type="Gene3D" id="2.40.290.10">
    <property type="match status" value="1"/>
</dbReference>
<evidence type="ECO:0000313" key="3">
    <source>
        <dbReference type="EMBL" id="KCV72945.1"/>
    </source>
</evidence>
<protein>
    <recommendedName>
        <fullName evidence="2">Ku domain-containing protein</fullName>
    </recommendedName>
</protein>
<gene>
    <name evidence="3" type="ORF">H696_00500</name>
</gene>
<evidence type="ECO:0000313" key="4">
    <source>
        <dbReference type="Proteomes" id="UP000030693"/>
    </source>
</evidence>
<keyword evidence="4" id="KW-1185">Reference proteome</keyword>
<dbReference type="GO" id="GO:0006303">
    <property type="term" value="P:double-strand break repair via nonhomologous end joining"/>
    <property type="evidence" value="ECO:0007669"/>
    <property type="project" value="InterPro"/>
</dbReference>
<evidence type="ECO:0000259" key="2">
    <source>
        <dbReference type="Pfam" id="PF02735"/>
    </source>
</evidence>
<accession>A0A058ZEV4</accession>
<dbReference type="SUPFAM" id="SSF100939">
    <property type="entry name" value="SPOC domain-like"/>
    <property type="match status" value="1"/>
</dbReference>
<dbReference type="EMBL" id="KB932201">
    <property type="protein sequence ID" value="KCV72945.1"/>
    <property type="molecule type" value="Genomic_DNA"/>
</dbReference>
<name>A0A058ZEV4_FONAL</name>
<dbReference type="Pfam" id="PF02735">
    <property type="entry name" value="Ku"/>
    <property type="match status" value="1"/>
</dbReference>
<dbReference type="InterPro" id="IPR016194">
    <property type="entry name" value="SPOC-like_C_dom_sf"/>
</dbReference>
<dbReference type="GO" id="GO:0003677">
    <property type="term" value="F:DNA binding"/>
    <property type="evidence" value="ECO:0007669"/>
    <property type="project" value="UniProtKB-KW"/>
</dbReference>
<dbReference type="RefSeq" id="XP_009492646.1">
    <property type="nucleotide sequence ID" value="XM_009494371.1"/>
</dbReference>